<comment type="catalytic activity">
    <reaction evidence="10">
        <text>nicotinate beta-D-ribonucleotide + CO2 + diphosphate = quinolinate + 5-phospho-alpha-D-ribose 1-diphosphate + 2 H(+)</text>
        <dbReference type="Rhea" id="RHEA:12733"/>
        <dbReference type="ChEBI" id="CHEBI:15378"/>
        <dbReference type="ChEBI" id="CHEBI:16526"/>
        <dbReference type="ChEBI" id="CHEBI:29959"/>
        <dbReference type="ChEBI" id="CHEBI:33019"/>
        <dbReference type="ChEBI" id="CHEBI:57502"/>
        <dbReference type="ChEBI" id="CHEBI:58017"/>
        <dbReference type="EC" id="2.4.2.19"/>
    </reaction>
</comment>
<dbReference type="SUPFAM" id="SSF51690">
    <property type="entry name" value="Nicotinate/Quinolinate PRTase C-terminal domain-like"/>
    <property type="match status" value="1"/>
</dbReference>
<evidence type="ECO:0000256" key="6">
    <source>
        <dbReference type="ARBA" id="ARBA00022642"/>
    </source>
</evidence>
<dbReference type="InterPro" id="IPR027277">
    <property type="entry name" value="NadC/ModD"/>
</dbReference>
<dbReference type="InterPro" id="IPR022412">
    <property type="entry name" value="Quinolinate_PRibosylTrfase_N"/>
</dbReference>
<comment type="subunit">
    <text evidence="4">Hexamer formed by 3 homodimers.</text>
</comment>
<comment type="caution">
    <text evidence="16">The sequence shown here is derived from an EMBL/GenBank/DDBJ whole genome shotgun (WGS) entry which is preliminary data.</text>
</comment>
<evidence type="ECO:0000313" key="17">
    <source>
        <dbReference type="Proteomes" id="UP000483018"/>
    </source>
</evidence>
<dbReference type="Pfam" id="PF01729">
    <property type="entry name" value="QRPTase_C"/>
    <property type="match status" value="1"/>
</dbReference>
<dbReference type="Proteomes" id="UP000483018">
    <property type="component" value="Unassembled WGS sequence"/>
</dbReference>
<sequence length="278" mass="30284">MLNWILVDEIIKNGLKEDINNIDITTDTLIDDESKSAAQLLAKEEGVIAGLNVFERVFKILDQDVVVKFNVKDGDKVEKGTVIARIEGSTKAILKGERLALNLLQRMSGIATASRKYSDIVKNFPVRIVDTRKTTPGLRILEKYAVRAGGAYNHRFNLSESVLIKDNHIVAAGGIKEAIHKVKGRISHTVKVEIEVETIEGLKEAIEAGADMVLLDNMSLEEMKKAVEIGKGKVILEASGGITLDDLVDVAKTGVDIISVGALTHSVKAMDISLKFIS</sequence>
<feature type="binding site" evidence="13">
    <location>
        <position position="165"/>
    </location>
    <ligand>
        <name>substrate</name>
    </ligand>
</feature>
<dbReference type="InterPro" id="IPR037128">
    <property type="entry name" value="Quinolinate_PRibosylTase_N_sf"/>
</dbReference>
<keyword evidence="8 12" id="KW-0808">Transferase</keyword>
<feature type="binding site" evidence="13">
    <location>
        <position position="195"/>
    </location>
    <ligand>
        <name>substrate</name>
    </ligand>
</feature>
<evidence type="ECO:0000256" key="13">
    <source>
        <dbReference type="PIRSR" id="PIRSR006250-1"/>
    </source>
</evidence>
<dbReference type="InterPro" id="IPR004393">
    <property type="entry name" value="NadC"/>
</dbReference>
<feature type="binding site" evidence="13">
    <location>
        <begin position="131"/>
        <end position="133"/>
    </location>
    <ligand>
        <name>substrate</name>
    </ligand>
</feature>
<accession>A0A7C8LK55</accession>
<dbReference type="PIRSF" id="PIRSF006250">
    <property type="entry name" value="NadC_ModD"/>
    <property type="match status" value="1"/>
</dbReference>
<evidence type="ECO:0000256" key="3">
    <source>
        <dbReference type="ARBA" id="ARBA00009400"/>
    </source>
</evidence>
<feature type="domain" description="Quinolinate phosphoribosyl transferase N-terminal" evidence="15">
    <location>
        <begin position="23"/>
        <end position="108"/>
    </location>
</feature>
<evidence type="ECO:0000256" key="10">
    <source>
        <dbReference type="ARBA" id="ARBA00047445"/>
    </source>
</evidence>
<dbReference type="AlphaFoldDB" id="A0A7C8LK55"/>
<comment type="pathway">
    <text evidence="2">Cofactor biosynthesis; NAD(+) biosynthesis; nicotinate D-ribonucleotide from quinolinate: step 1/1.</text>
</comment>
<evidence type="ECO:0000259" key="14">
    <source>
        <dbReference type="Pfam" id="PF01729"/>
    </source>
</evidence>
<organism evidence="16 17">
    <name type="scientific">Defluviitalea raffinosedens</name>
    <dbReference type="NCBI Taxonomy" id="1450156"/>
    <lineage>
        <taxon>Bacteria</taxon>
        <taxon>Bacillati</taxon>
        <taxon>Bacillota</taxon>
        <taxon>Clostridia</taxon>
        <taxon>Lachnospirales</taxon>
        <taxon>Defluviitaleaceae</taxon>
        <taxon>Defluviitalea</taxon>
    </lineage>
</organism>
<dbReference type="OrthoDB" id="9782546at2"/>
<evidence type="ECO:0000259" key="15">
    <source>
        <dbReference type="Pfam" id="PF02749"/>
    </source>
</evidence>
<feature type="binding site" evidence="13">
    <location>
        <begin position="260"/>
        <end position="262"/>
    </location>
    <ligand>
        <name>substrate</name>
    </ligand>
</feature>
<dbReference type="Gene3D" id="3.20.20.70">
    <property type="entry name" value="Aldolase class I"/>
    <property type="match status" value="1"/>
</dbReference>
<evidence type="ECO:0000256" key="4">
    <source>
        <dbReference type="ARBA" id="ARBA00011218"/>
    </source>
</evidence>
<reference evidence="16 17" key="1">
    <citation type="submission" date="2019-12" db="EMBL/GenBank/DDBJ databases">
        <title>Defluviitalea raffinosedens, isolated from a biogas fermenter, genome sequencing and characterization.</title>
        <authorList>
            <person name="Rettenmaier R."/>
            <person name="Schneider M."/>
            <person name="Neuhaus K."/>
            <person name="Liebl W."/>
            <person name="Zverlov V."/>
        </authorList>
    </citation>
    <scope>NUCLEOTIDE SEQUENCE [LARGE SCALE GENOMIC DNA]</scope>
    <source>
        <strain evidence="16 17">249c-K6</strain>
    </source>
</reference>
<evidence type="ECO:0000256" key="9">
    <source>
        <dbReference type="ARBA" id="ARBA00033102"/>
    </source>
</evidence>
<evidence type="ECO:0000256" key="5">
    <source>
        <dbReference type="ARBA" id="ARBA00011944"/>
    </source>
</evidence>
<feature type="binding site" evidence="13">
    <location>
        <position position="98"/>
    </location>
    <ligand>
        <name>substrate</name>
    </ligand>
</feature>
<name>A0A7C8LK55_9FIRM</name>
<dbReference type="InterPro" id="IPR002638">
    <property type="entry name" value="Quinolinate_PRibosylTrfase_C"/>
</dbReference>
<dbReference type="PANTHER" id="PTHR32179:SF3">
    <property type="entry name" value="NICOTINATE-NUCLEOTIDE PYROPHOSPHORYLASE [CARBOXYLATING]"/>
    <property type="match status" value="1"/>
</dbReference>
<dbReference type="EMBL" id="WSLF01000009">
    <property type="protein sequence ID" value="KAE9633187.1"/>
    <property type="molecule type" value="Genomic_DNA"/>
</dbReference>
<evidence type="ECO:0000256" key="11">
    <source>
        <dbReference type="ARBA" id="ARBA00069173"/>
    </source>
</evidence>
<dbReference type="FunFam" id="3.20.20.70:FF:000030">
    <property type="entry name" value="Nicotinate-nucleotide pyrophosphorylase, carboxylating"/>
    <property type="match status" value="1"/>
</dbReference>
<dbReference type="GO" id="GO:0005737">
    <property type="term" value="C:cytoplasm"/>
    <property type="evidence" value="ECO:0007669"/>
    <property type="project" value="TreeGrafter"/>
</dbReference>
<evidence type="ECO:0000313" key="16">
    <source>
        <dbReference type="EMBL" id="KAE9633187.1"/>
    </source>
</evidence>
<evidence type="ECO:0000256" key="2">
    <source>
        <dbReference type="ARBA" id="ARBA00004893"/>
    </source>
</evidence>
<dbReference type="GO" id="GO:0009435">
    <property type="term" value="P:NAD+ biosynthetic process"/>
    <property type="evidence" value="ECO:0007669"/>
    <property type="project" value="UniProtKB-UniPathway"/>
</dbReference>
<evidence type="ECO:0000256" key="1">
    <source>
        <dbReference type="ARBA" id="ARBA00003237"/>
    </source>
</evidence>
<evidence type="ECO:0000256" key="12">
    <source>
        <dbReference type="PIRNR" id="PIRNR006250"/>
    </source>
</evidence>
<dbReference type="GO" id="GO:0034213">
    <property type="term" value="P:quinolinate catabolic process"/>
    <property type="evidence" value="ECO:0007669"/>
    <property type="project" value="TreeGrafter"/>
</dbReference>
<dbReference type="EC" id="2.4.2.19" evidence="5"/>
<dbReference type="UniPathway" id="UPA00253">
    <property type="reaction ID" value="UER00331"/>
</dbReference>
<feature type="binding site" evidence="13">
    <location>
        <position position="155"/>
    </location>
    <ligand>
        <name>substrate</name>
    </ligand>
</feature>
<feature type="binding site" evidence="13">
    <location>
        <begin position="239"/>
        <end position="241"/>
    </location>
    <ligand>
        <name>substrate</name>
    </ligand>
</feature>
<dbReference type="GO" id="GO:0004514">
    <property type="term" value="F:nicotinate-nucleotide diphosphorylase (carboxylating) activity"/>
    <property type="evidence" value="ECO:0007669"/>
    <property type="project" value="UniProtKB-EC"/>
</dbReference>
<keyword evidence="6" id="KW-0662">Pyridine nucleotide biosynthesis</keyword>
<dbReference type="RefSeq" id="WP_158740916.1">
    <property type="nucleotide sequence ID" value="NZ_WSLF01000009.1"/>
</dbReference>
<dbReference type="PANTHER" id="PTHR32179">
    <property type="entry name" value="NICOTINATE-NUCLEOTIDE PYROPHOSPHORYLASE [CARBOXYLATING]"/>
    <property type="match status" value="1"/>
</dbReference>
<dbReference type="NCBIfam" id="TIGR00078">
    <property type="entry name" value="nadC"/>
    <property type="match status" value="1"/>
</dbReference>
<protein>
    <recommendedName>
        <fullName evidence="11">Probable nicotinate-nucleotide pyrophosphorylase [carboxylating]</fullName>
        <ecNumber evidence="5">2.4.2.19</ecNumber>
    </recommendedName>
    <alternativeName>
        <fullName evidence="9">Quinolinate phosphoribosyltransferase [decarboxylating]</fullName>
    </alternativeName>
</protein>
<dbReference type="InterPro" id="IPR013785">
    <property type="entry name" value="Aldolase_TIM"/>
</dbReference>
<feature type="binding site" evidence="13">
    <location>
        <position position="216"/>
    </location>
    <ligand>
        <name>substrate</name>
    </ligand>
</feature>
<feature type="domain" description="Quinolinate phosphoribosyl transferase C-terminal" evidence="14">
    <location>
        <begin position="110"/>
        <end position="275"/>
    </location>
</feature>
<evidence type="ECO:0000256" key="8">
    <source>
        <dbReference type="ARBA" id="ARBA00022679"/>
    </source>
</evidence>
<comment type="function">
    <text evidence="1">Involved in the catabolism of quinolinic acid (QA).</text>
</comment>
<evidence type="ECO:0000256" key="7">
    <source>
        <dbReference type="ARBA" id="ARBA00022676"/>
    </source>
</evidence>
<dbReference type="FunFam" id="3.90.1170.20:FF:000001">
    <property type="entry name" value="Nicotinate-nucleotide diphosphorylase (Carboxylating)"/>
    <property type="match status" value="1"/>
</dbReference>
<dbReference type="SUPFAM" id="SSF54675">
    <property type="entry name" value="Nicotinate/Quinolinate PRTase N-terminal domain-like"/>
    <property type="match status" value="1"/>
</dbReference>
<dbReference type="InterPro" id="IPR036068">
    <property type="entry name" value="Nicotinate_pribotase-like_C"/>
</dbReference>
<dbReference type="CDD" id="cd01572">
    <property type="entry name" value="QPRTase"/>
    <property type="match status" value="1"/>
</dbReference>
<keyword evidence="17" id="KW-1185">Reference proteome</keyword>
<dbReference type="Gene3D" id="3.90.1170.20">
    <property type="entry name" value="Quinolinate phosphoribosyl transferase, N-terminal domain"/>
    <property type="match status" value="1"/>
</dbReference>
<keyword evidence="7 12" id="KW-0328">Glycosyltransferase</keyword>
<dbReference type="Pfam" id="PF02749">
    <property type="entry name" value="QRPTase_N"/>
    <property type="match status" value="1"/>
</dbReference>
<comment type="similarity">
    <text evidence="3 12">Belongs to the NadC/ModD family.</text>
</comment>
<proteinExistence type="inferred from homology"/>
<gene>
    <name evidence="16" type="primary">nadC</name>
    <name evidence="16" type="ORF">GND95_09940</name>
</gene>